<dbReference type="STRING" id="880072.Desac_2617"/>
<dbReference type="AlphaFoldDB" id="F2NDT7"/>
<organism evidence="6 7">
    <name type="scientific">Desulfobacca acetoxidans (strain ATCC 700848 / DSM 11109 / ASRB2)</name>
    <dbReference type="NCBI Taxonomy" id="880072"/>
    <lineage>
        <taxon>Bacteria</taxon>
        <taxon>Pseudomonadati</taxon>
        <taxon>Thermodesulfobacteriota</taxon>
        <taxon>Desulfobaccia</taxon>
        <taxon>Desulfobaccales</taxon>
        <taxon>Desulfobaccaceae</taxon>
        <taxon>Desulfobacca</taxon>
    </lineage>
</organism>
<dbReference type="GO" id="GO:0046047">
    <property type="term" value="P:TTP catabolic process"/>
    <property type="evidence" value="ECO:0007669"/>
    <property type="project" value="TreeGrafter"/>
</dbReference>
<dbReference type="InterPro" id="IPR004518">
    <property type="entry name" value="MazG-like_dom"/>
</dbReference>
<name>F2NDT7_DESAR</name>
<dbReference type="PANTHER" id="PTHR30522">
    <property type="entry name" value="NUCLEOSIDE TRIPHOSPHATE PYROPHOSPHOHYDROLASE"/>
    <property type="match status" value="1"/>
</dbReference>
<dbReference type="FunFam" id="1.10.287.1080:FF:000001">
    <property type="entry name" value="Nucleoside triphosphate pyrophosphohydrolase"/>
    <property type="match status" value="1"/>
</dbReference>
<evidence type="ECO:0000256" key="4">
    <source>
        <dbReference type="ARBA" id="ARBA00074799"/>
    </source>
</evidence>
<dbReference type="RefSeq" id="WP_013707543.1">
    <property type="nucleotide sequence ID" value="NC_015388.1"/>
</dbReference>
<dbReference type="Gene3D" id="1.10.287.1080">
    <property type="entry name" value="MazG-like"/>
    <property type="match status" value="2"/>
</dbReference>
<dbReference type="CDD" id="cd11528">
    <property type="entry name" value="NTP-PPase_MazG_Nterm"/>
    <property type="match status" value="1"/>
</dbReference>
<keyword evidence="7" id="KW-1185">Reference proteome</keyword>
<gene>
    <name evidence="6" type="ordered locus">Desac_2617</name>
</gene>
<evidence type="ECO:0000259" key="5">
    <source>
        <dbReference type="Pfam" id="PF03819"/>
    </source>
</evidence>
<dbReference type="GO" id="GO:0046052">
    <property type="term" value="P:UTP catabolic process"/>
    <property type="evidence" value="ECO:0007669"/>
    <property type="project" value="TreeGrafter"/>
</dbReference>
<evidence type="ECO:0000313" key="6">
    <source>
        <dbReference type="EMBL" id="AEB10434.1"/>
    </source>
</evidence>
<dbReference type="GO" id="GO:0046076">
    <property type="term" value="P:dTTP catabolic process"/>
    <property type="evidence" value="ECO:0007669"/>
    <property type="project" value="TreeGrafter"/>
</dbReference>
<dbReference type="CDD" id="cd11529">
    <property type="entry name" value="NTP-PPase_MazG_Cterm"/>
    <property type="match status" value="1"/>
</dbReference>
<accession>F2NDT7</accession>
<proteinExistence type="inferred from homology"/>
<reference evidence="6 7" key="1">
    <citation type="journal article" date="2011" name="Stand. Genomic Sci.">
        <title>Complete genome sequence of the acetate-degrading sulfate reducer Desulfobacca acetoxidans type strain (ASRB2).</title>
        <authorList>
            <person name="Goker M."/>
            <person name="Teshima H."/>
            <person name="Lapidus A."/>
            <person name="Nolan M."/>
            <person name="Lucas S."/>
            <person name="Hammon N."/>
            <person name="Deshpande S."/>
            <person name="Cheng J.F."/>
            <person name="Tapia R."/>
            <person name="Han C."/>
            <person name="Goodwin L."/>
            <person name="Pitluck S."/>
            <person name="Huntemann M."/>
            <person name="Liolios K."/>
            <person name="Ivanova N."/>
            <person name="Pagani I."/>
            <person name="Mavromatis K."/>
            <person name="Ovchinikova G."/>
            <person name="Pati A."/>
            <person name="Chen A."/>
            <person name="Palaniappan K."/>
            <person name="Land M."/>
            <person name="Hauser L."/>
            <person name="Brambilla E.M."/>
            <person name="Rohde M."/>
            <person name="Spring S."/>
            <person name="Detter J.C."/>
            <person name="Woyke T."/>
            <person name="Bristow J."/>
            <person name="Eisen J.A."/>
            <person name="Markowitz V."/>
            <person name="Hugenholtz P."/>
            <person name="Kyrpides N.C."/>
            <person name="Klenk H.P."/>
        </authorList>
    </citation>
    <scope>NUCLEOTIDE SEQUENCE [LARGE SCALE GENOMIC DNA]</scope>
    <source>
        <strain evidence="7">ATCC 700848 / DSM 11109 / ASRB2</strain>
    </source>
</reference>
<dbReference type="GO" id="GO:0046081">
    <property type="term" value="P:dUTP catabolic process"/>
    <property type="evidence" value="ECO:0007669"/>
    <property type="project" value="TreeGrafter"/>
</dbReference>
<dbReference type="Pfam" id="PF03819">
    <property type="entry name" value="MazG"/>
    <property type="match status" value="2"/>
</dbReference>
<dbReference type="NCBIfam" id="NF007113">
    <property type="entry name" value="PRK09562.1"/>
    <property type="match status" value="1"/>
</dbReference>
<reference evidence="7" key="2">
    <citation type="submission" date="2011-03" db="EMBL/GenBank/DDBJ databases">
        <title>The complete genome of Desulfobacca acetoxidans DSM 11109.</title>
        <authorList>
            <consortium name="US DOE Joint Genome Institute (JGI-PGF)"/>
            <person name="Lucas S."/>
            <person name="Copeland A."/>
            <person name="Lapidus A."/>
            <person name="Bruce D."/>
            <person name="Goodwin L."/>
            <person name="Pitluck S."/>
            <person name="Peters L."/>
            <person name="Kyrpides N."/>
            <person name="Mavromatis K."/>
            <person name="Ivanova N."/>
            <person name="Ovchinnikova G."/>
            <person name="Teshima H."/>
            <person name="Detter J.C."/>
            <person name="Han C."/>
            <person name="Land M."/>
            <person name="Hauser L."/>
            <person name="Markowitz V."/>
            <person name="Cheng J.-F."/>
            <person name="Hugenholtz P."/>
            <person name="Woyke T."/>
            <person name="Wu D."/>
            <person name="Spring S."/>
            <person name="Schueler E."/>
            <person name="Brambilla E."/>
            <person name="Klenk H.-P."/>
            <person name="Eisen J.A."/>
        </authorList>
    </citation>
    <scope>NUCLEOTIDE SEQUENCE [LARGE SCALE GENOMIC DNA]</scope>
    <source>
        <strain evidence="7">ATCC 700848 / DSM 11109 / ASRB2</strain>
    </source>
</reference>
<dbReference type="OrthoDB" id="9808939at2"/>
<dbReference type="GO" id="GO:0046061">
    <property type="term" value="P:dATP catabolic process"/>
    <property type="evidence" value="ECO:0007669"/>
    <property type="project" value="TreeGrafter"/>
</dbReference>
<evidence type="ECO:0000256" key="1">
    <source>
        <dbReference type="ARBA" id="ARBA00052141"/>
    </source>
</evidence>
<dbReference type="FunFam" id="1.10.287.1080:FF:000003">
    <property type="entry name" value="Nucleoside triphosphate pyrophosphohydrolase"/>
    <property type="match status" value="1"/>
</dbReference>
<dbReference type="InterPro" id="IPR048011">
    <property type="entry name" value="NTP-PPase_MazG-like_C"/>
</dbReference>
<dbReference type="Proteomes" id="UP000000483">
    <property type="component" value="Chromosome"/>
</dbReference>
<evidence type="ECO:0000256" key="3">
    <source>
        <dbReference type="ARBA" id="ARBA00066372"/>
    </source>
</evidence>
<dbReference type="KEGG" id="dao:Desac_2617"/>
<dbReference type="InterPro" id="IPR048015">
    <property type="entry name" value="NTP-PPase_MazG-like_N"/>
</dbReference>
<dbReference type="GO" id="GO:0006950">
    <property type="term" value="P:response to stress"/>
    <property type="evidence" value="ECO:0007669"/>
    <property type="project" value="UniProtKB-ARBA"/>
</dbReference>
<dbReference type="GO" id="GO:0047693">
    <property type="term" value="F:ATP diphosphatase activity"/>
    <property type="evidence" value="ECO:0007669"/>
    <property type="project" value="UniProtKB-EC"/>
</dbReference>
<dbReference type="InterPro" id="IPR011551">
    <property type="entry name" value="NTP_PyrPHydrolase_MazG"/>
</dbReference>
<dbReference type="EC" id="3.6.1.8" evidence="3"/>
<protein>
    <recommendedName>
        <fullName evidence="4">Nucleoside triphosphate pyrophosphohydrolase</fullName>
        <ecNumber evidence="3">3.6.1.8</ecNumber>
    </recommendedName>
</protein>
<dbReference type="NCBIfam" id="TIGR00444">
    <property type="entry name" value="mazG"/>
    <property type="match status" value="1"/>
</dbReference>
<dbReference type="GO" id="GO:0006203">
    <property type="term" value="P:dGTP catabolic process"/>
    <property type="evidence" value="ECO:0007669"/>
    <property type="project" value="TreeGrafter"/>
</dbReference>
<dbReference type="PANTHER" id="PTHR30522:SF0">
    <property type="entry name" value="NUCLEOSIDE TRIPHOSPHATE PYROPHOSPHOHYDROLASE"/>
    <property type="match status" value="1"/>
</dbReference>
<comment type="similarity">
    <text evidence="2">Belongs to the nucleoside triphosphate pyrophosphohydrolase family.</text>
</comment>
<comment type="catalytic activity">
    <reaction evidence="1">
        <text>ATP + H2O = AMP + diphosphate + H(+)</text>
        <dbReference type="Rhea" id="RHEA:14245"/>
        <dbReference type="ChEBI" id="CHEBI:15377"/>
        <dbReference type="ChEBI" id="CHEBI:15378"/>
        <dbReference type="ChEBI" id="CHEBI:30616"/>
        <dbReference type="ChEBI" id="CHEBI:33019"/>
        <dbReference type="ChEBI" id="CHEBI:456215"/>
        <dbReference type="EC" id="3.6.1.8"/>
    </reaction>
</comment>
<dbReference type="SUPFAM" id="SSF101386">
    <property type="entry name" value="all-alpha NTP pyrophosphatases"/>
    <property type="match status" value="2"/>
</dbReference>
<feature type="domain" description="NTP pyrophosphohydrolase MazG-like" evidence="5">
    <location>
        <begin position="41"/>
        <end position="114"/>
    </location>
</feature>
<dbReference type="HOGENOM" id="CLU_038356_0_1_7"/>
<dbReference type="eggNOG" id="COG3956">
    <property type="taxonomic scope" value="Bacteria"/>
</dbReference>
<evidence type="ECO:0000313" key="7">
    <source>
        <dbReference type="Proteomes" id="UP000000483"/>
    </source>
</evidence>
<feature type="domain" description="NTP pyrophosphohydrolase MazG-like" evidence="5">
    <location>
        <begin position="182"/>
        <end position="237"/>
    </location>
</feature>
<sequence length="274" mass="31022">MSVPLPHGLEKQVTPAAALSALVEVIRRLRGPGGCPWDAKQTPDTLKTYMLEEAYELVEALDSREPDKIQEELGDVLLHIVMLSEMYREHGDFSLTEVIEGIRGKMIHRHPHVFGQEKAETLEDLRSIWQRAKAAEGKAEAKSLLAEVSPGQPALRQAQRLGEAAARVGFDWPDIHGVLDKFEEELAEFREALQAADSDHQEEELGDLLFCLVNVARFLHIDSEGALRRTIHKFIKRFHLVERALLKQGKTPETASLEEMDTVWEEVKNRLRGR</sequence>
<evidence type="ECO:0000256" key="2">
    <source>
        <dbReference type="ARBA" id="ARBA00061115"/>
    </source>
</evidence>
<dbReference type="EMBL" id="CP002629">
    <property type="protein sequence ID" value="AEB10434.1"/>
    <property type="molecule type" value="Genomic_DNA"/>
</dbReference>